<name>A0A484CZ37_PERFV</name>
<evidence type="ECO:0000256" key="1">
    <source>
        <dbReference type="SAM" id="MobiDB-lite"/>
    </source>
</evidence>
<dbReference type="STRING" id="8167.A0A484CZ37"/>
<reference evidence="2 3" key="1">
    <citation type="submission" date="2019-01" db="EMBL/GenBank/DDBJ databases">
        <title>A chromosome-scale genome assembly of the yellow perch, Perca flavescens.</title>
        <authorList>
            <person name="Feron R."/>
            <person name="Morvezen R."/>
            <person name="Bestin A."/>
            <person name="Haffray P."/>
            <person name="Klopp C."/>
            <person name="Zahm M."/>
            <person name="Cabau C."/>
            <person name="Roques C."/>
            <person name="Donnadieu C."/>
            <person name="Bouchez O."/>
            <person name="Christie M."/>
            <person name="Larson W."/>
            <person name="Guiguen Y."/>
        </authorList>
    </citation>
    <scope>NUCLEOTIDE SEQUENCE [LARGE SCALE GENOMIC DNA]</scope>
    <source>
        <strain evidence="2">YP-PL-M2</strain>
        <tissue evidence="2">Blood</tissue>
    </source>
</reference>
<evidence type="ECO:0000313" key="2">
    <source>
        <dbReference type="EMBL" id="TDH08268.1"/>
    </source>
</evidence>
<gene>
    <name evidence="2" type="ORF">EPR50_G00095980</name>
</gene>
<proteinExistence type="predicted"/>
<dbReference type="AlphaFoldDB" id="A0A484CZ37"/>
<feature type="compositionally biased region" description="Basic residues" evidence="1">
    <location>
        <begin position="84"/>
        <end position="101"/>
    </location>
</feature>
<evidence type="ECO:0008006" key="4">
    <source>
        <dbReference type="Google" id="ProtNLM"/>
    </source>
</evidence>
<comment type="caution">
    <text evidence="2">The sequence shown here is derived from an EMBL/GenBank/DDBJ whole genome shotgun (WGS) entry which is preliminary data.</text>
</comment>
<keyword evidence="3" id="KW-1185">Reference proteome</keyword>
<dbReference type="Proteomes" id="UP000295070">
    <property type="component" value="Chromosome 9"/>
</dbReference>
<dbReference type="EMBL" id="SCKG01000009">
    <property type="protein sequence ID" value="TDH08268.1"/>
    <property type="molecule type" value="Genomic_DNA"/>
</dbReference>
<accession>A0A484CZ37</accession>
<organism evidence="2 3">
    <name type="scientific">Perca flavescens</name>
    <name type="common">American yellow perch</name>
    <name type="synonym">Morone flavescens</name>
    <dbReference type="NCBI Taxonomy" id="8167"/>
    <lineage>
        <taxon>Eukaryota</taxon>
        <taxon>Metazoa</taxon>
        <taxon>Chordata</taxon>
        <taxon>Craniata</taxon>
        <taxon>Vertebrata</taxon>
        <taxon>Euteleostomi</taxon>
        <taxon>Actinopterygii</taxon>
        <taxon>Neopterygii</taxon>
        <taxon>Teleostei</taxon>
        <taxon>Neoteleostei</taxon>
        <taxon>Acanthomorphata</taxon>
        <taxon>Eupercaria</taxon>
        <taxon>Perciformes</taxon>
        <taxon>Percoidei</taxon>
        <taxon>Percidae</taxon>
        <taxon>Percinae</taxon>
        <taxon>Perca</taxon>
    </lineage>
</organism>
<sequence>MVNVMGDALATGIMAHICRKDFMKEGDGVPLICERKPLMNIPPLMNCHNNNGNYHPPSLGVKHKLIPSDVARLMELEEGVRPPSQRKKPPIPPRHLKKSKGHCSIDMNGLETNV</sequence>
<evidence type="ECO:0000313" key="3">
    <source>
        <dbReference type="Proteomes" id="UP000295070"/>
    </source>
</evidence>
<feature type="region of interest" description="Disordered" evidence="1">
    <location>
        <begin position="78"/>
        <end position="114"/>
    </location>
</feature>
<protein>
    <recommendedName>
        <fullName evidence="4">Amino acid transporter</fullName>
    </recommendedName>
</protein>